<dbReference type="SUPFAM" id="SSF55486">
    <property type="entry name" value="Metalloproteases ('zincins'), catalytic domain"/>
    <property type="match status" value="1"/>
</dbReference>
<dbReference type="EMBL" id="BLXX01000003">
    <property type="protein sequence ID" value="GFO59112.1"/>
    <property type="molecule type" value="Genomic_DNA"/>
</dbReference>
<feature type="compositionally biased region" description="Basic and acidic residues" evidence="1">
    <location>
        <begin position="94"/>
        <end position="104"/>
    </location>
</feature>
<keyword evidence="3" id="KW-1185">Reference proteome</keyword>
<accession>A0A6V8MGM5</accession>
<dbReference type="InterPro" id="IPR008757">
    <property type="entry name" value="Peptidase_M6-like_domain"/>
</dbReference>
<reference evidence="3" key="1">
    <citation type="submission" date="2020-06" db="EMBL/GenBank/DDBJ databases">
        <title>Draft genomic sequence of Geomonas sp. Red330.</title>
        <authorList>
            <person name="Itoh H."/>
            <person name="Zhenxing X."/>
            <person name="Ushijima N."/>
            <person name="Masuda Y."/>
            <person name="Shiratori Y."/>
            <person name="Senoo K."/>
        </authorList>
    </citation>
    <scope>NUCLEOTIDE SEQUENCE [LARGE SCALE GENOMIC DNA]</scope>
    <source>
        <strain evidence="3">Red330</strain>
    </source>
</reference>
<dbReference type="Proteomes" id="UP000556026">
    <property type="component" value="Unassembled WGS sequence"/>
</dbReference>
<dbReference type="InterPro" id="IPR013783">
    <property type="entry name" value="Ig-like_fold"/>
</dbReference>
<feature type="region of interest" description="Disordered" evidence="1">
    <location>
        <begin position="88"/>
        <end position="127"/>
    </location>
</feature>
<dbReference type="GO" id="GO:0006508">
    <property type="term" value="P:proteolysis"/>
    <property type="evidence" value="ECO:0007669"/>
    <property type="project" value="InterPro"/>
</dbReference>
<evidence type="ECO:0008006" key="4">
    <source>
        <dbReference type="Google" id="ProtNLM"/>
    </source>
</evidence>
<organism evidence="2 3">
    <name type="scientific">Geomonas silvestris</name>
    <dbReference type="NCBI Taxonomy" id="2740184"/>
    <lineage>
        <taxon>Bacteria</taxon>
        <taxon>Pseudomonadati</taxon>
        <taxon>Thermodesulfobacteriota</taxon>
        <taxon>Desulfuromonadia</taxon>
        <taxon>Geobacterales</taxon>
        <taxon>Geobacteraceae</taxon>
        <taxon>Geomonas</taxon>
    </lineage>
</organism>
<gene>
    <name evidence="2" type="ORF">GMST_14370</name>
</gene>
<dbReference type="PANTHER" id="PTHR41775:SF1">
    <property type="entry name" value="PEPTIDASE M6-LIKE DOMAIN-CONTAINING PROTEIN"/>
    <property type="match status" value="1"/>
</dbReference>
<dbReference type="PANTHER" id="PTHR41775">
    <property type="entry name" value="SECRETED PROTEIN-RELATED"/>
    <property type="match status" value="1"/>
</dbReference>
<proteinExistence type="predicted"/>
<evidence type="ECO:0000256" key="1">
    <source>
        <dbReference type="SAM" id="MobiDB-lite"/>
    </source>
</evidence>
<comment type="caution">
    <text evidence="2">The sequence shown here is derived from an EMBL/GenBank/DDBJ whole genome shotgun (WGS) entry which is preliminary data.</text>
</comment>
<protein>
    <recommendedName>
        <fullName evidence="4">Peptidase M6-like domain-containing protein</fullName>
    </recommendedName>
</protein>
<name>A0A6V8MGM5_9BACT</name>
<dbReference type="Gene3D" id="2.60.40.10">
    <property type="entry name" value="Immunoglobulins"/>
    <property type="match status" value="3"/>
</dbReference>
<evidence type="ECO:0000313" key="3">
    <source>
        <dbReference type="Proteomes" id="UP000556026"/>
    </source>
</evidence>
<dbReference type="NCBIfam" id="TIGR03296">
    <property type="entry name" value="M6dom_TIGR03296"/>
    <property type="match status" value="1"/>
</dbReference>
<dbReference type="GO" id="GO:0008233">
    <property type="term" value="F:peptidase activity"/>
    <property type="evidence" value="ECO:0007669"/>
    <property type="project" value="InterPro"/>
</dbReference>
<evidence type="ECO:0000313" key="2">
    <source>
        <dbReference type="EMBL" id="GFO59112.1"/>
    </source>
</evidence>
<sequence length="1270" mass="129255">MLAMSTIAYAGPAMPDSIDLQQPDGSTFKGKVHGDEFQNWIESTESGHTVVKNPTTQHWEYAEQLPDGSLKASGVKVEPAGKFAPSFLPKGVKPVRDTAGEKRQKDHLKRKLQQRLPAGSVSLDGSTGAGTPAGVVYGAAGDWTPVPVSGTKKLLIVLVNFANRTLVTTPDAWYSEVFDSTPGAKSVANFYKDNSFGTLTVAPAFTGGTHPGVVAVTIPDSHPNSGNSYNYTLETTVIGHALAQAVSAVDLSSFDPSNDEVFLVYAGYENSGSSKTPKIWAHAWSGSIPMGSKTITGWALCGELNNSDQQHPVGVIVHELGHLMTGLPDLYDTTNFNAGLGNFSVMAGGSWGTLPNQAVGSTPVAMDAWSREFLGWTTPVAPSAGSVTIASALSANDSALKLARPERPTEYWLAENRPPTGWDAGITGLTSGYAGGLLITHIDLTVGTLGANDLNAYHAGAHQGVVPTQASTAVCNMLTSGCRGSAATTFYSGNNAAFTPGSLVNSAYYDGTASNFSVTNISARGTSMTADLKTSTALSVASFAMKPNVNSLTIPVTAFSGAGDNKITGYKITTTSTAPLVSATGWLAAPPTAVVATGATSGSYTFYAWVKDALNNVSSPASATVAIDLAKPVVGTFTVPAQYGSLTVPVTIAASDNSSVITGYLVTESATVPAAGASTWLASAPTSYTVSTAGAKTLYAWAKDAAGNVSVAKSAPCVVDLTKPVVSAFTLPTTVVKSLTVTIPTFTATDNVKVAGYQVTESASAPSPSTGWSSTAPKTYSFASNTADGVKTLYAWAVDTVGNVSLAKSAAVAIDTTAPAISAFTVPALSASATVRISSFTASDNGTITGYAITATNTAPTVWSATKPVSFIVTGAGSKTLYAWVKDAAGNVSASASATVNVDLTKPVVGTFTVPAQYGSLSVPVTVAASDDNSGVAGYLITETGTVPTASAAWLSSAPTSYTVSAAGAKTLYAWAKDAAGNVSVLKSAPCIVDLTKPAVSVFALPSTPVKSLTVPITTFTATDNVKVVGFQVTASSTAPSASTGWSATAPKSYTFASNTADGAKTLYAWALDSSGNVSLAKSAAVTIDTTAASISAFTVPAISASLTIPISSFTASDNVSIAGYAVTTSNTAPTTWSATKPVSVLVSGSGSKTLYAWVKDTAGNVSASTSATVNVDTTKPVVASFSAPAQSATRTVAVTFAGTDDNSGVKAYLITENSTAPTAAASGWSTTVPTSFTLSTTGTKAMYAWVKDAAGNVSVSKSVLVKVLP</sequence>
<dbReference type="AlphaFoldDB" id="A0A6V8MGM5"/>